<comment type="caution">
    <text evidence="1">The sequence shown here is derived from an EMBL/GenBank/DDBJ whole genome shotgun (WGS) entry which is preliminary data.</text>
</comment>
<keyword evidence="2" id="KW-1185">Reference proteome</keyword>
<organism evidence="1 2">
    <name type="scientific">Novosphingobium olei</name>
    <dbReference type="NCBI Taxonomy" id="2728851"/>
    <lineage>
        <taxon>Bacteria</taxon>
        <taxon>Pseudomonadati</taxon>
        <taxon>Pseudomonadota</taxon>
        <taxon>Alphaproteobacteria</taxon>
        <taxon>Sphingomonadales</taxon>
        <taxon>Sphingomonadaceae</taxon>
        <taxon>Novosphingobium</taxon>
    </lineage>
</organism>
<evidence type="ECO:0000313" key="2">
    <source>
        <dbReference type="Proteomes" id="UP000583556"/>
    </source>
</evidence>
<protein>
    <submittedName>
        <fullName evidence="1">Uncharacterized protein</fullName>
    </submittedName>
</protein>
<reference evidence="1 2" key="1">
    <citation type="submission" date="2020-04" db="EMBL/GenBank/DDBJ databases">
        <title>Novosphingobium sp. TW-4 isolated from soil.</title>
        <authorList>
            <person name="Dahal R.H."/>
            <person name="Chaudhary D.K."/>
        </authorList>
    </citation>
    <scope>NUCLEOTIDE SEQUENCE [LARGE SCALE GENOMIC DNA]</scope>
    <source>
        <strain evidence="1 2">TW-4</strain>
    </source>
</reference>
<gene>
    <name evidence="1" type="ORF">HHL27_05110</name>
</gene>
<dbReference type="AlphaFoldDB" id="A0A7Y0BNM7"/>
<evidence type="ECO:0000313" key="1">
    <source>
        <dbReference type="EMBL" id="NML93046.1"/>
    </source>
</evidence>
<accession>A0A7Y0BNM7</accession>
<sequence>MKLYLVEIGGMRNGNLFESHEVHPMVAFDDAELIRVCAARFSTAMKAAHLDGWIEFELEDPDAQNTDPTAAFYVAELGRNSSDSMREQHDYRFLEAKSWKDAVQTVRQGAPGWHVDACVNVDELARERGYALKRGASGEAPRPRAQSRYVRFMEARVSA</sequence>
<dbReference type="Proteomes" id="UP000583556">
    <property type="component" value="Unassembled WGS sequence"/>
</dbReference>
<dbReference type="RefSeq" id="WP_169492310.1">
    <property type="nucleotide sequence ID" value="NZ_JABBGM010000002.1"/>
</dbReference>
<dbReference type="Gene3D" id="3.10.20.10">
    <property type="match status" value="2"/>
</dbReference>
<name>A0A7Y0BNM7_9SPHN</name>
<proteinExistence type="predicted"/>
<dbReference type="EMBL" id="JABBGM010000002">
    <property type="protein sequence ID" value="NML93046.1"/>
    <property type="molecule type" value="Genomic_DNA"/>
</dbReference>